<dbReference type="GO" id="GO:0004169">
    <property type="term" value="F:dolichyl-phosphate-mannose-protein mannosyltransferase activity"/>
    <property type="evidence" value="ECO:0007669"/>
    <property type="project" value="UniProtKB-EC"/>
</dbReference>
<proteinExistence type="inferred from homology"/>
<feature type="repeat" description="TPR" evidence="16">
    <location>
        <begin position="523"/>
        <end position="556"/>
    </location>
</feature>
<evidence type="ECO:0000256" key="17">
    <source>
        <dbReference type="SAM" id="Phobius"/>
    </source>
</evidence>
<evidence type="ECO:0000256" key="5">
    <source>
        <dbReference type="ARBA" id="ARBA00007882"/>
    </source>
</evidence>
<name>A0AAJ7CF76_CEPCN</name>
<organism evidence="19 20">
    <name type="scientific">Cephus cinctus</name>
    <name type="common">Wheat stem sawfly</name>
    <dbReference type="NCBI Taxonomy" id="211228"/>
    <lineage>
        <taxon>Eukaryota</taxon>
        <taxon>Metazoa</taxon>
        <taxon>Ecdysozoa</taxon>
        <taxon>Arthropoda</taxon>
        <taxon>Hexapoda</taxon>
        <taxon>Insecta</taxon>
        <taxon>Pterygota</taxon>
        <taxon>Neoptera</taxon>
        <taxon>Endopterygota</taxon>
        <taxon>Hymenoptera</taxon>
        <taxon>Cephoidea</taxon>
        <taxon>Cephidae</taxon>
        <taxon>Cephus</taxon>
    </lineage>
</organism>
<comment type="similarity">
    <text evidence="5">Belongs to the TMTC family.</text>
</comment>
<comment type="catalytic activity">
    <reaction evidence="14">
        <text>a di-trans,poly-cis-dolichyl beta-D-mannosyl phosphate + L-threonyl-[protein] = 3-O-(alpha-D-mannosyl)-L-threonyl-[protein] + a di-trans,poly-cis-dolichyl phosphate + H(+)</text>
        <dbReference type="Rhea" id="RHEA:53396"/>
        <dbReference type="Rhea" id="RHEA-COMP:11060"/>
        <dbReference type="Rhea" id="RHEA-COMP:13547"/>
        <dbReference type="Rhea" id="RHEA-COMP:19498"/>
        <dbReference type="Rhea" id="RHEA-COMP:19501"/>
        <dbReference type="ChEBI" id="CHEBI:15378"/>
        <dbReference type="ChEBI" id="CHEBI:30013"/>
        <dbReference type="ChEBI" id="CHEBI:57683"/>
        <dbReference type="ChEBI" id="CHEBI:58211"/>
        <dbReference type="ChEBI" id="CHEBI:137323"/>
        <dbReference type="EC" id="2.4.1.109"/>
    </reaction>
</comment>
<evidence type="ECO:0000256" key="10">
    <source>
        <dbReference type="ARBA" id="ARBA00022803"/>
    </source>
</evidence>
<gene>
    <name evidence="20" type="primary">LOC107274461</name>
</gene>
<evidence type="ECO:0000256" key="8">
    <source>
        <dbReference type="ARBA" id="ARBA00022692"/>
    </source>
</evidence>
<dbReference type="GeneID" id="107274461"/>
<accession>A0AAJ7CF76</accession>
<evidence type="ECO:0000313" key="20">
    <source>
        <dbReference type="RefSeq" id="XP_015609101.2"/>
    </source>
</evidence>
<keyword evidence="9" id="KW-0677">Repeat</keyword>
<evidence type="ECO:0000256" key="1">
    <source>
        <dbReference type="ARBA" id="ARBA00003582"/>
    </source>
</evidence>
<dbReference type="GO" id="GO:0005783">
    <property type="term" value="C:endoplasmic reticulum"/>
    <property type="evidence" value="ECO:0007669"/>
    <property type="project" value="UniProtKB-SubCell"/>
</dbReference>
<evidence type="ECO:0000256" key="6">
    <source>
        <dbReference type="ARBA" id="ARBA00012839"/>
    </source>
</evidence>
<dbReference type="InterPro" id="IPR011990">
    <property type="entry name" value="TPR-like_helical_dom_sf"/>
</dbReference>
<dbReference type="Pfam" id="PF13181">
    <property type="entry name" value="TPR_8"/>
    <property type="match status" value="1"/>
</dbReference>
<comment type="subcellular location">
    <subcellularLocation>
        <location evidence="3">Endoplasmic reticulum</location>
    </subcellularLocation>
    <subcellularLocation>
        <location evidence="2">Membrane</location>
        <topology evidence="2">Multi-pass membrane protein</topology>
    </subcellularLocation>
</comment>
<keyword evidence="19" id="KW-1185">Reference proteome</keyword>
<comment type="catalytic activity">
    <reaction evidence="15">
        <text>a di-trans,poly-cis-dolichyl beta-D-mannosyl phosphate + L-seryl-[protein] = 3-O-(alpha-D-mannosyl)-L-seryl-[protein] + a di-trans,poly-cis-dolichyl phosphate + H(+)</text>
        <dbReference type="Rhea" id="RHEA:17377"/>
        <dbReference type="Rhea" id="RHEA-COMP:9863"/>
        <dbReference type="Rhea" id="RHEA-COMP:13546"/>
        <dbReference type="Rhea" id="RHEA-COMP:19498"/>
        <dbReference type="Rhea" id="RHEA-COMP:19501"/>
        <dbReference type="ChEBI" id="CHEBI:15378"/>
        <dbReference type="ChEBI" id="CHEBI:29999"/>
        <dbReference type="ChEBI" id="CHEBI:57683"/>
        <dbReference type="ChEBI" id="CHEBI:58211"/>
        <dbReference type="ChEBI" id="CHEBI:137321"/>
        <dbReference type="EC" id="2.4.1.109"/>
    </reaction>
</comment>
<evidence type="ECO:0000256" key="7">
    <source>
        <dbReference type="ARBA" id="ARBA00022679"/>
    </source>
</evidence>
<feature type="transmembrane region" description="Helical" evidence="17">
    <location>
        <begin position="291"/>
        <end position="311"/>
    </location>
</feature>
<feature type="domain" description="DUF1736" evidence="18">
    <location>
        <begin position="269"/>
        <end position="341"/>
    </location>
</feature>
<feature type="transmembrane region" description="Helical" evidence="17">
    <location>
        <begin position="166"/>
        <end position="185"/>
    </location>
</feature>
<reference evidence="20" key="1">
    <citation type="submission" date="2025-08" db="UniProtKB">
        <authorList>
            <consortium name="RefSeq"/>
        </authorList>
    </citation>
    <scope>IDENTIFICATION</scope>
</reference>
<feature type="transmembrane region" description="Helical" evidence="17">
    <location>
        <begin position="191"/>
        <end position="220"/>
    </location>
</feature>
<evidence type="ECO:0000256" key="15">
    <source>
        <dbReference type="ARBA" id="ARBA00045102"/>
    </source>
</evidence>
<evidence type="ECO:0000256" key="13">
    <source>
        <dbReference type="ARBA" id="ARBA00023136"/>
    </source>
</evidence>
<keyword evidence="8 17" id="KW-0812">Transmembrane</keyword>
<keyword evidence="11" id="KW-0256">Endoplasmic reticulum</keyword>
<comment type="function">
    <text evidence="1">Transfers mannosyl residues to the hydroxyl group of serine or threonine residues.</text>
</comment>
<keyword evidence="13 17" id="KW-0472">Membrane</keyword>
<evidence type="ECO:0000313" key="19">
    <source>
        <dbReference type="Proteomes" id="UP000694920"/>
    </source>
</evidence>
<dbReference type="Proteomes" id="UP000694920">
    <property type="component" value="Unplaced"/>
</dbReference>
<dbReference type="Pfam" id="PF08409">
    <property type="entry name" value="TMTC_DUF1736"/>
    <property type="match status" value="1"/>
</dbReference>
<dbReference type="PANTHER" id="PTHR44809">
    <property type="match status" value="1"/>
</dbReference>
<feature type="transmembrane region" description="Helical" evidence="17">
    <location>
        <begin position="390"/>
        <end position="412"/>
    </location>
</feature>
<dbReference type="EC" id="2.4.1.109" evidence="6"/>
<protein>
    <recommendedName>
        <fullName evidence="6">dolichyl-phosphate-mannose--protein mannosyltransferase</fullName>
        <ecNumber evidence="6">2.4.1.109</ecNumber>
    </recommendedName>
</protein>
<keyword evidence="10 16" id="KW-0802">TPR repeat</keyword>
<dbReference type="InterPro" id="IPR052943">
    <property type="entry name" value="TMTC_O-mannosyl-trnsfr"/>
</dbReference>
<evidence type="ECO:0000256" key="16">
    <source>
        <dbReference type="PROSITE-ProRule" id="PRU00339"/>
    </source>
</evidence>
<dbReference type="KEGG" id="ccin:107274461"/>
<dbReference type="SMART" id="SM00028">
    <property type="entry name" value="TPR"/>
    <property type="match status" value="2"/>
</dbReference>
<evidence type="ECO:0000256" key="12">
    <source>
        <dbReference type="ARBA" id="ARBA00022989"/>
    </source>
</evidence>
<evidence type="ECO:0000256" key="11">
    <source>
        <dbReference type="ARBA" id="ARBA00022824"/>
    </source>
</evidence>
<dbReference type="SUPFAM" id="SSF48452">
    <property type="entry name" value="TPR-like"/>
    <property type="match status" value="1"/>
</dbReference>
<evidence type="ECO:0000259" key="18">
    <source>
        <dbReference type="Pfam" id="PF08409"/>
    </source>
</evidence>
<dbReference type="Gene3D" id="1.25.40.10">
    <property type="entry name" value="Tetratricopeptide repeat domain"/>
    <property type="match status" value="1"/>
</dbReference>
<evidence type="ECO:0000256" key="2">
    <source>
        <dbReference type="ARBA" id="ARBA00004141"/>
    </source>
</evidence>
<comment type="pathway">
    <text evidence="4">Protein modification; protein glycosylation.</text>
</comment>
<dbReference type="GO" id="GO:0016020">
    <property type="term" value="C:membrane"/>
    <property type="evidence" value="ECO:0007669"/>
    <property type="project" value="UniProtKB-SubCell"/>
</dbReference>
<evidence type="ECO:0000256" key="4">
    <source>
        <dbReference type="ARBA" id="ARBA00004922"/>
    </source>
</evidence>
<dbReference type="AlphaFoldDB" id="A0AAJ7CF76"/>
<feature type="transmembrane region" description="Helical" evidence="17">
    <location>
        <begin position="332"/>
        <end position="349"/>
    </location>
</feature>
<evidence type="ECO:0000256" key="14">
    <source>
        <dbReference type="ARBA" id="ARBA00045085"/>
    </source>
</evidence>
<dbReference type="RefSeq" id="XP_015609101.2">
    <property type="nucleotide sequence ID" value="XM_015753615.2"/>
</dbReference>
<evidence type="ECO:0000256" key="9">
    <source>
        <dbReference type="ARBA" id="ARBA00022737"/>
    </source>
</evidence>
<dbReference type="InterPro" id="IPR013618">
    <property type="entry name" value="TMTC_DUF1736"/>
</dbReference>
<evidence type="ECO:0000256" key="3">
    <source>
        <dbReference type="ARBA" id="ARBA00004240"/>
    </source>
</evidence>
<feature type="transmembrane region" description="Helical" evidence="17">
    <location>
        <begin position="361"/>
        <end position="383"/>
    </location>
</feature>
<dbReference type="PROSITE" id="PS50005">
    <property type="entry name" value="TPR"/>
    <property type="match status" value="1"/>
</dbReference>
<dbReference type="InterPro" id="IPR019734">
    <property type="entry name" value="TPR_rpt"/>
</dbReference>
<keyword evidence="12 17" id="KW-1133">Transmembrane helix</keyword>
<sequence>MRRRNNICSCQKRTPRTSCSENGSNDPPGWCVYAAVALVAVGCYLNALGSDFVHDDIPAVVRNKDVIAQSPVTNILEDDFWGTPMQDVNSHKSYRPLTTFTFRLNYLAAGLTPTWYHATNIALHAAACILVTRVSLAVASLRPGFAALTGLLFATHPVHTEAVTGIVGRADVLACIFFLLSFLAYHGQQTAYLWSSVCLGALSMLAKETGVMVLLLNLLYDLCRSWHSIKRSIFEARWNDESRHFSRRAAALLVSLGVLLVVRLALLHGALPKFSPQDNPAAFHPCLHVRLLTFCYLAALNCWLLLCPATLSHDWQMGSVPLVASLADTRNLATCLFFGGCLVLTYKAFTDFEQQRHPPLVLGWMFLVLPFLPASNLFVTVGFVVAERVLYIPSIGWTLLVVYGAQVTWTAVPRRRSLITAGVVSLLVFGCCRTVLRNRDWTSRETLLRAGLRSLPHNAKMHYNFANFLRDTSQPNRAILHYQLALWLWPSYASAHNNLGTLTVGDQAEQHFLAAIHAQPGHVNAHYNLGQLYRKTNRTEECIKMLQKCVSLDPAYTPAYLVLARLATGSGTGALLRHVVRLQPRSPDHLAEYASWLYGNGKWLPSLKHYLKGMEVSPSHRASLLGTARILRSRGQWPRVHQLITRWHLMMRARRGGFIYRGDLYIRAWQLQSESRRRAHQRNLCLSETGCSTPRVASVSVQLEQDSNKSEQLERAPRCSVRSCRQPRKGKTRVTAPALLVQNLLETL</sequence>
<feature type="transmembrane region" description="Helical" evidence="17">
    <location>
        <begin position="249"/>
        <end position="271"/>
    </location>
</feature>
<dbReference type="PANTHER" id="PTHR44809:SF1">
    <property type="entry name" value="PROTEIN O-MANNOSYL-TRANSFERASE TMTC1"/>
    <property type="match status" value="1"/>
</dbReference>
<keyword evidence="7" id="KW-0808">Transferase</keyword>